<keyword evidence="1" id="KW-0812">Transmembrane</keyword>
<proteinExistence type="predicted"/>
<keyword evidence="1" id="KW-1133">Transmembrane helix</keyword>
<evidence type="ECO:0000313" key="3">
    <source>
        <dbReference type="Proteomes" id="UP000013827"/>
    </source>
</evidence>
<dbReference type="Proteomes" id="UP000013827">
    <property type="component" value="Unassembled WGS sequence"/>
</dbReference>
<keyword evidence="1" id="KW-0472">Membrane</keyword>
<dbReference type="HOGENOM" id="CLU_1963726_0_0_1"/>
<feature type="transmembrane region" description="Helical" evidence="1">
    <location>
        <begin position="59"/>
        <end position="80"/>
    </location>
</feature>
<evidence type="ECO:0000256" key="1">
    <source>
        <dbReference type="SAM" id="Phobius"/>
    </source>
</evidence>
<dbReference type="AlphaFoldDB" id="A0A0D3IPU3"/>
<reference evidence="3" key="1">
    <citation type="journal article" date="2013" name="Nature">
        <title>Pan genome of the phytoplankton Emiliania underpins its global distribution.</title>
        <authorList>
            <person name="Read B.A."/>
            <person name="Kegel J."/>
            <person name="Klute M.J."/>
            <person name="Kuo A."/>
            <person name="Lefebvre S.C."/>
            <person name="Maumus F."/>
            <person name="Mayer C."/>
            <person name="Miller J."/>
            <person name="Monier A."/>
            <person name="Salamov A."/>
            <person name="Young J."/>
            <person name="Aguilar M."/>
            <person name="Claverie J.M."/>
            <person name="Frickenhaus S."/>
            <person name="Gonzalez K."/>
            <person name="Herman E.K."/>
            <person name="Lin Y.C."/>
            <person name="Napier J."/>
            <person name="Ogata H."/>
            <person name="Sarno A.F."/>
            <person name="Shmutz J."/>
            <person name="Schroeder D."/>
            <person name="de Vargas C."/>
            <person name="Verret F."/>
            <person name="von Dassow P."/>
            <person name="Valentin K."/>
            <person name="Van de Peer Y."/>
            <person name="Wheeler G."/>
            <person name="Dacks J.B."/>
            <person name="Delwiche C.F."/>
            <person name="Dyhrman S.T."/>
            <person name="Glockner G."/>
            <person name="John U."/>
            <person name="Richards T."/>
            <person name="Worden A.Z."/>
            <person name="Zhang X."/>
            <person name="Grigoriev I.V."/>
            <person name="Allen A.E."/>
            <person name="Bidle K."/>
            <person name="Borodovsky M."/>
            <person name="Bowler C."/>
            <person name="Brownlee C."/>
            <person name="Cock J.M."/>
            <person name="Elias M."/>
            <person name="Gladyshev V.N."/>
            <person name="Groth M."/>
            <person name="Guda C."/>
            <person name="Hadaegh A."/>
            <person name="Iglesias-Rodriguez M.D."/>
            <person name="Jenkins J."/>
            <person name="Jones B.M."/>
            <person name="Lawson T."/>
            <person name="Leese F."/>
            <person name="Lindquist E."/>
            <person name="Lobanov A."/>
            <person name="Lomsadze A."/>
            <person name="Malik S.B."/>
            <person name="Marsh M.E."/>
            <person name="Mackinder L."/>
            <person name="Mock T."/>
            <person name="Mueller-Roeber B."/>
            <person name="Pagarete A."/>
            <person name="Parker M."/>
            <person name="Probert I."/>
            <person name="Quesneville H."/>
            <person name="Raines C."/>
            <person name="Rensing S.A."/>
            <person name="Riano-Pachon D.M."/>
            <person name="Richier S."/>
            <person name="Rokitta S."/>
            <person name="Shiraiwa Y."/>
            <person name="Soanes D.M."/>
            <person name="van der Giezen M."/>
            <person name="Wahlund T.M."/>
            <person name="Williams B."/>
            <person name="Wilson W."/>
            <person name="Wolfe G."/>
            <person name="Wurch L.L."/>
        </authorList>
    </citation>
    <scope>NUCLEOTIDE SEQUENCE</scope>
</reference>
<dbReference type="RefSeq" id="XP_005765707.1">
    <property type="nucleotide sequence ID" value="XM_005765650.1"/>
</dbReference>
<dbReference type="PaxDb" id="2903-EOD13278"/>
<feature type="transmembrane region" description="Helical" evidence="1">
    <location>
        <begin position="92"/>
        <end position="115"/>
    </location>
</feature>
<evidence type="ECO:0000313" key="2">
    <source>
        <dbReference type="EnsemblProtists" id="EOD13278"/>
    </source>
</evidence>
<accession>A0A0D3IPU3</accession>
<protein>
    <submittedName>
        <fullName evidence="2">Uncharacterized protein</fullName>
    </submittedName>
</protein>
<dbReference type="KEGG" id="ehx:EMIHUDRAFT_247030"/>
<name>A0A0D3IPU3_EMIH1</name>
<reference evidence="2" key="2">
    <citation type="submission" date="2024-10" db="UniProtKB">
        <authorList>
            <consortium name="EnsemblProtists"/>
        </authorList>
    </citation>
    <scope>IDENTIFICATION</scope>
</reference>
<organism evidence="2 3">
    <name type="scientific">Emiliania huxleyi (strain CCMP1516)</name>
    <dbReference type="NCBI Taxonomy" id="280463"/>
    <lineage>
        <taxon>Eukaryota</taxon>
        <taxon>Haptista</taxon>
        <taxon>Haptophyta</taxon>
        <taxon>Prymnesiophyceae</taxon>
        <taxon>Isochrysidales</taxon>
        <taxon>Noelaerhabdaceae</taxon>
        <taxon>Emiliania</taxon>
    </lineage>
</organism>
<sequence length="128" mass="13003">MAVRLLLGGALDTVASTSTSLSPSPSPPSPVPRFASLVAFPLPPLYILILCARFRSLPFSIVVASVDCGAVSALASVLLVSPTVVPCLSVLAIVSAVVYLFIVSLVAGGIAVGFLSPPFLPAPLAVWC</sequence>
<keyword evidence="3" id="KW-1185">Reference proteome</keyword>
<dbReference type="EnsemblProtists" id="EOD13278">
    <property type="protein sequence ID" value="EOD13278"/>
    <property type="gene ID" value="EMIHUDRAFT_247030"/>
</dbReference>
<dbReference type="GeneID" id="17259427"/>